<evidence type="ECO:0000313" key="14">
    <source>
        <dbReference type="Proteomes" id="UP000186922"/>
    </source>
</evidence>
<dbReference type="AlphaFoldDB" id="A0A1D1W0M9"/>
<keyword evidence="7" id="KW-0539">Nucleus</keyword>
<comment type="caution">
    <text evidence="13">The sequence shown here is derived from an EMBL/GenBank/DDBJ whole genome shotgun (WGS) entry which is preliminary data.</text>
</comment>
<reference evidence="13 14" key="1">
    <citation type="journal article" date="2016" name="Nat. Commun.">
        <title>Extremotolerant tardigrade genome and improved radiotolerance of human cultured cells by tardigrade-unique protein.</title>
        <authorList>
            <person name="Hashimoto T."/>
            <person name="Horikawa D.D."/>
            <person name="Saito Y."/>
            <person name="Kuwahara H."/>
            <person name="Kozuka-Hata H."/>
            <person name="Shin-I T."/>
            <person name="Minakuchi Y."/>
            <person name="Ohishi K."/>
            <person name="Motoyama A."/>
            <person name="Aizu T."/>
            <person name="Enomoto A."/>
            <person name="Kondo K."/>
            <person name="Tanaka S."/>
            <person name="Hara Y."/>
            <person name="Koshikawa S."/>
            <person name="Sagara H."/>
            <person name="Miura T."/>
            <person name="Yokobori S."/>
            <person name="Miyagawa K."/>
            <person name="Suzuki Y."/>
            <person name="Kubo T."/>
            <person name="Oyama M."/>
            <person name="Kohara Y."/>
            <person name="Fujiyama A."/>
            <person name="Arakawa K."/>
            <person name="Katayama T."/>
            <person name="Toyoda A."/>
            <person name="Kunieda T."/>
        </authorList>
    </citation>
    <scope>NUCLEOTIDE SEQUENCE [LARGE SCALE GENOMIC DNA]</scope>
    <source>
        <strain evidence="13 14">YOKOZUNA-1</strain>
    </source>
</reference>
<keyword evidence="14" id="KW-1185">Reference proteome</keyword>
<evidence type="ECO:0000256" key="6">
    <source>
        <dbReference type="ARBA" id="ARBA00022517"/>
    </source>
</evidence>
<evidence type="ECO:0000256" key="7">
    <source>
        <dbReference type="ARBA" id="ARBA00023242"/>
    </source>
</evidence>
<sequence length="251" mass="28244">MSNIFTPTNQIRLTNVAIVRLKKGGKRFEIACYKNKVMSWRSGVEKDIDEVLQTHTVFTNVSKGEVAKKEDLLKAFASEDQTEICKQVLAKGELQVSDKERAGQLESTLKEIATIVAEKCVNPDTKRPYPVTMIEKGMKDIHYSVKPNKSAKQQALDVIKQLKESMNIGRAQMRLSMMLPAKDAKKIYEKMKPLMSTVEEENWQGGDLHVVCLIDPGAFRKMDELVRADTKGQGTLDVLSLKDVEEADEIV</sequence>
<proteinExistence type="inferred from homology"/>
<evidence type="ECO:0000256" key="1">
    <source>
        <dbReference type="ARBA" id="ARBA00004123"/>
    </source>
</evidence>
<dbReference type="Pfam" id="PF20268">
    <property type="entry name" value="SBDS_C"/>
    <property type="match status" value="1"/>
</dbReference>
<evidence type="ECO:0000259" key="12">
    <source>
        <dbReference type="Pfam" id="PF20268"/>
    </source>
</evidence>
<dbReference type="OrthoDB" id="10253092at2759"/>
<dbReference type="FunFam" id="3.30.1250.10:FF:000001">
    <property type="entry name" value="SBDS, ribosome maturation factor"/>
    <property type="match status" value="1"/>
</dbReference>
<evidence type="ECO:0000256" key="3">
    <source>
        <dbReference type="ARBA" id="ARBA00007433"/>
    </source>
</evidence>
<dbReference type="GO" id="GO:0005737">
    <property type="term" value="C:cytoplasm"/>
    <property type="evidence" value="ECO:0007669"/>
    <property type="project" value="UniProtKB-SubCell"/>
</dbReference>
<dbReference type="Pfam" id="PF09377">
    <property type="entry name" value="SBDS_domain_II"/>
    <property type="match status" value="1"/>
</dbReference>
<dbReference type="InterPro" id="IPR039100">
    <property type="entry name" value="Sdo1/SBDS-like"/>
</dbReference>
<dbReference type="SUPFAM" id="SSF89895">
    <property type="entry name" value="FYSH domain"/>
    <property type="match status" value="1"/>
</dbReference>
<dbReference type="GO" id="GO:0005634">
    <property type="term" value="C:nucleus"/>
    <property type="evidence" value="ECO:0007669"/>
    <property type="project" value="UniProtKB-SubCell"/>
</dbReference>
<dbReference type="STRING" id="947166.A0A1D1W0M9"/>
<evidence type="ECO:0000256" key="2">
    <source>
        <dbReference type="ARBA" id="ARBA00004496"/>
    </source>
</evidence>
<dbReference type="InterPro" id="IPR002140">
    <property type="entry name" value="Sdo1/SBDS"/>
</dbReference>
<evidence type="ECO:0000256" key="5">
    <source>
        <dbReference type="ARBA" id="ARBA00022490"/>
    </source>
</evidence>
<evidence type="ECO:0000259" key="10">
    <source>
        <dbReference type="Pfam" id="PF01172"/>
    </source>
</evidence>
<protein>
    <recommendedName>
        <fullName evidence="4">Ribosome maturation protein SBDS</fullName>
    </recommendedName>
</protein>
<comment type="subcellular location">
    <subcellularLocation>
        <location evidence="2">Cytoplasm</location>
    </subcellularLocation>
    <subcellularLocation>
        <location evidence="1">Nucleus</location>
    </subcellularLocation>
</comment>
<dbReference type="PANTHER" id="PTHR10927:SF1">
    <property type="entry name" value="RIBOSOME MATURATION PROTEIN SBDS"/>
    <property type="match status" value="1"/>
</dbReference>
<dbReference type="InterPro" id="IPR037188">
    <property type="entry name" value="Sdo1/SBDS_central_sf"/>
</dbReference>
<dbReference type="InterPro" id="IPR018978">
    <property type="entry name" value="SDO1/SBDS_central"/>
</dbReference>
<evidence type="ECO:0000313" key="13">
    <source>
        <dbReference type="EMBL" id="GAV05668.1"/>
    </source>
</evidence>
<organism evidence="13 14">
    <name type="scientific">Ramazzottius varieornatus</name>
    <name type="common">Water bear</name>
    <name type="synonym">Tardigrade</name>
    <dbReference type="NCBI Taxonomy" id="947166"/>
    <lineage>
        <taxon>Eukaryota</taxon>
        <taxon>Metazoa</taxon>
        <taxon>Ecdysozoa</taxon>
        <taxon>Tardigrada</taxon>
        <taxon>Eutardigrada</taxon>
        <taxon>Parachela</taxon>
        <taxon>Hypsibioidea</taxon>
        <taxon>Ramazzottiidae</taxon>
        <taxon>Ramazzottius</taxon>
    </lineage>
</organism>
<dbReference type="NCBIfam" id="TIGR00291">
    <property type="entry name" value="RNA_SBDS"/>
    <property type="match status" value="1"/>
</dbReference>
<name>A0A1D1W0M9_RAMVA</name>
<feature type="domain" description="Ribosome maturation protein SDO1/SBDS N-terminal" evidence="10">
    <location>
        <begin position="15"/>
        <end position="101"/>
    </location>
</feature>
<gene>
    <name evidence="13" type="primary">RvY_15763-1</name>
    <name evidence="13" type="synonym">RvY_15763.1</name>
    <name evidence="13" type="ORF">RvY_15763</name>
</gene>
<feature type="domain" description="Ribosome maturation protein SDO1/SBDS central" evidence="11">
    <location>
        <begin position="110"/>
        <end position="171"/>
    </location>
</feature>
<dbReference type="InterPro" id="IPR046928">
    <property type="entry name" value="SDO1/SBDS_C"/>
</dbReference>
<keyword evidence="5" id="KW-0963">Cytoplasm</keyword>
<evidence type="ECO:0000256" key="8">
    <source>
        <dbReference type="ARBA" id="ARBA00025433"/>
    </source>
</evidence>
<accession>A0A1D1W0M9</accession>
<evidence type="ECO:0000259" key="11">
    <source>
        <dbReference type="Pfam" id="PF09377"/>
    </source>
</evidence>
<dbReference type="FunFam" id="1.10.10.900:FF:000001">
    <property type="entry name" value="SBDS, ribosome maturation factor"/>
    <property type="match status" value="1"/>
</dbReference>
<evidence type="ECO:0000256" key="4">
    <source>
        <dbReference type="ARBA" id="ARBA00014814"/>
    </source>
</evidence>
<dbReference type="PROSITE" id="PS01267">
    <property type="entry name" value="UPF0023"/>
    <property type="match status" value="1"/>
</dbReference>
<dbReference type="InterPro" id="IPR018023">
    <property type="entry name" value="Ribosome_mat_SBDS_CS"/>
</dbReference>
<dbReference type="Proteomes" id="UP000186922">
    <property type="component" value="Unassembled WGS sequence"/>
</dbReference>
<dbReference type="GO" id="GO:0042256">
    <property type="term" value="P:cytosolic ribosome assembly"/>
    <property type="evidence" value="ECO:0007669"/>
    <property type="project" value="InterPro"/>
</dbReference>
<keyword evidence="6" id="KW-0690">Ribosome biogenesis</keyword>
<evidence type="ECO:0000256" key="9">
    <source>
        <dbReference type="ARBA" id="ARBA00049708"/>
    </source>
</evidence>
<feature type="domain" description="Ribosome maturation protein SDO1/SBDS C-terminal" evidence="12">
    <location>
        <begin position="173"/>
        <end position="241"/>
    </location>
</feature>
<dbReference type="PANTHER" id="PTHR10927">
    <property type="entry name" value="RIBOSOME MATURATION PROTEIN SBDS"/>
    <property type="match status" value="1"/>
</dbReference>
<dbReference type="SUPFAM" id="SSF109728">
    <property type="entry name" value="Hypothetical protein AF0491, middle domain"/>
    <property type="match status" value="1"/>
</dbReference>
<dbReference type="EMBL" id="BDGG01000012">
    <property type="protein sequence ID" value="GAV05668.1"/>
    <property type="molecule type" value="Genomic_DNA"/>
</dbReference>
<dbReference type="Gene3D" id="3.30.70.240">
    <property type="match status" value="1"/>
</dbReference>
<dbReference type="InterPro" id="IPR019783">
    <property type="entry name" value="SDO1/SBDS_N"/>
</dbReference>
<dbReference type="Pfam" id="PF01172">
    <property type="entry name" value="SBDS_N"/>
    <property type="match status" value="1"/>
</dbReference>
<comment type="function">
    <text evidence="8">Required for the assembly of mature ribosomes and ribosome biogenesis. Together with EFL1, triggers the GTP-dependent release of EIF6 from 60S pre-ribosomes in the cytoplasm, thereby activating ribosomes for translation competence by allowing 80S ribosome assembly and facilitating EIF6 recycling to the nucleus, where it is required for 60S rRNA processing and nuclear export. Required for normal levels of protein synthesis. May play a role in cellular stress resistance. May play a role in cellular response to DNA damage. May play a role in cell proliferation.</text>
</comment>
<dbReference type="Gene3D" id="3.30.1250.10">
    <property type="entry name" value="Ribosome maturation protein SBDS, N-terminal domain"/>
    <property type="match status" value="1"/>
</dbReference>
<dbReference type="Gene3D" id="1.10.10.900">
    <property type="entry name" value="SBDS protein C-terminal domain, subdomain 1"/>
    <property type="match status" value="1"/>
</dbReference>
<comment type="similarity">
    <text evidence="3">Belongs to the SDO1/SBDS family.</text>
</comment>
<dbReference type="InterPro" id="IPR036786">
    <property type="entry name" value="Ribosome_mat_SBDS_N_sf"/>
</dbReference>
<comment type="subunit">
    <text evidence="9">Associates with the 60S ribosomal subunit.</text>
</comment>